<dbReference type="EMBL" id="JAACJL010000015">
    <property type="protein sequence ID" value="KAF4620382.1"/>
    <property type="molecule type" value="Genomic_DNA"/>
</dbReference>
<evidence type="ECO:0000256" key="4">
    <source>
        <dbReference type="ARBA" id="ARBA00022617"/>
    </source>
</evidence>
<evidence type="ECO:0000313" key="11">
    <source>
        <dbReference type="EMBL" id="KAF4620382.1"/>
    </source>
</evidence>
<evidence type="ECO:0000256" key="7">
    <source>
        <dbReference type="ARBA" id="ARBA00023004"/>
    </source>
</evidence>
<dbReference type="SUPFAM" id="SSF48264">
    <property type="entry name" value="Cytochrome P450"/>
    <property type="match status" value="2"/>
</dbReference>
<dbReference type="PANTHER" id="PTHR46300:SF7">
    <property type="entry name" value="P450, PUTATIVE (EUROFUNG)-RELATED"/>
    <property type="match status" value="1"/>
</dbReference>
<dbReference type="InterPro" id="IPR050364">
    <property type="entry name" value="Cytochrome_P450_fung"/>
</dbReference>
<dbReference type="Proteomes" id="UP000521872">
    <property type="component" value="Unassembled WGS sequence"/>
</dbReference>
<dbReference type="CDD" id="cd11065">
    <property type="entry name" value="CYP64-like"/>
    <property type="match status" value="1"/>
</dbReference>
<gene>
    <name evidence="11" type="ORF">D9613_001207</name>
</gene>
<comment type="caution">
    <text evidence="11">The sequence shown here is derived from an EMBL/GenBank/DDBJ whole genome shotgun (WGS) entry which is preliminary data.</text>
</comment>
<comment type="pathway">
    <text evidence="2">Secondary metabolite biosynthesis.</text>
</comment>
<evidence type="ECO:0000256" key="3">
    <source>
        <dbReference type="ARBA" id="ARBA00010617"/>
    </source>
</evidence>
<evidence type="ECO:0000256" key="6">
    <source>
        <dbReference type="ARBA" id="ARBA00023002"/>
    </source>
</evidence>
<proteinExistence type="inferred from homology"/>
<reference evidence="11 12" key="1">
    <citation type="submission" date="2019-12" db="EMBL/GenBank/DDBJ databases">
        <authorList>
            <person name="Floudas D."/>
            <person name="Bentzer J."/>
            <person name="Ahren D."/>
            <person name="Johansson T."/>
            <person name="Persson P."/>
            <person name="Tunlid A."/>
        </authorList>
    </citation>
    <scope>NUCLEOTIDE SEQUENCE [LARGE SCALE GENOMIC DNA]</scope>
    <source>
        <strain evidence="11 12">CBS 102.39</strain>
    </source>
</reference>
<keyword evidence="7 9" id="KW-0408">Iron</keyword>
<evidence type="ECO:0000256" key="8">
    <source>
        <dbReference type="ARBA" id="ARBA00023033"/>
    </source>
</evidence>
<dbReference type="PROSITE" id="PS00086">
    <property type="entry name" value="CYTOCHROME_P450"/>
    <property type="match status" value="2"/>
</dbReference>
<keyword evidence="8" id="KW-0503">Monooxygenase</keyword>
<protein>
    <recommendedName>
        <fullName evidence="13">Cytochrome P450</fullName>
    </recommendedName>
</protein>
<dbReference type="Gene3D" id="1.10.630.10">
    <property type="entry name" value="Cytochrome P450"/>
    <property type="match status" value="2"/>
</dbReference>
<comment type="cofactor">
    <cofactor evidence="1 9">
        <name>heme</name>
        <dbReference type="ChEBI" id="CHEBI:30413"/>
    </cofactor>
</comment>
<keyword evidence="6" id="KW-0560">Oxidoreductase</keyword>
<dbReference type="PANTHER" id="PTHR46300">
    <property type="entry name" value="P450, PUTATIVE (EUROFUNG)-RELATED-RELATED"/>
    <property type="match status" value="1"/>
</dbReference>
<dbReference type="GO" id="GO:0004497">
    <property type="term" value="F:monooxygenase activity"/>
    <property type="evidence" value="ECO:0007669"/>
    <property type="project" value="UniProtKB-KW"/>
</dbReference>
<sequence>MFASQFSDKARSEPQFSSPVAIMLPLIHIVLAALALWGLRKLFSRSRLPYPPGPKPKPLIGNSLDFPIVNAAQTYMEWSETYRSNILHIEALGNHVVVLNKLEDADELLEKRASNYSDRPVIPIMKLLGWEFNLALLGYNDQWRLHRKICQQNFRQAAAHKYHPLQIEKVHEMLQSLLERPREFDDHNKILSISIPLSSMYGYDVKSLDDPCIQAAEKSTNTGAVLLLPGNSFVNIIPALGKIPSWVPFTTSVRTAAEVKYWTEEMKRIPTEFVTRKFAEGKVIPSLVTEMLEQKFSSGVTPEEEEAVQNVAYTVYGAASDTTISLTKSFFYLMAKHPDIQKKAQAEIDRVVGSKRLPDFEDRGSTPYVEAIYREVQRYAPPLPLGVPHATSEDDHYKGYLIPKGASIFANIWAMTRDESRYPDPHTFKPERFLDESGQINDDDRILAFGFGRRVCVGKHVASSTMWLMMVSVLACFNIGKAKDENGNYIEIDDEYEEFGLIRCDHGPFSDSHHLGSTSAVNTLDIPIVKSVETYKEWSEIYKSDIVHAEALGNHIVILNKVEDADELLEKRAANYIDQPMIPVIKLMGWGCNLALMGHGDEWRLHRKICQQNFRQAAAHKYYPLQMEKVHEMLHNLLERPKEFDDHNKILFISIPLSSMYGYDAKTLDDPCIQAADKSIDAGAALLLPGKSFVNIFPILGKIPAWVPFAASIKAAAEGKYWTEEMKRIPTEYVTRKFAEGKVIPSLVTEMLERKFSSGVTPEEEEAVQNVAYTVYAAASETTIALTKSFFYLMAKHPDIQKKAQAEIDRVRYAPPLPLALPHAASEDDYYKGYLIPKGASIFANVWAMGRDESRYPDPYSFKPERFLDESGQINDDDRILAFGFGRRVCVGKYIASSTVNMLHFLVLI</sequence>
<evidence type="ECO:0000256" key="10">
    <source>
        <dbReference type="SAM" id="Phobius"/>
    </source>
</evidence>
<dbReference type="GO" id="GO:0016705">
    <property type="term" value="F:oxidoreductase activity, acting on paired donors, with incorporation or reduction of molecular oxygen"/>
    <property type="evidence" value="ECO:0007669"/>
    <property type="project" value="InterPro"/>
</dbReference>
<name>A0A8H4VSE8_9AGAR</name>
<dbReference type="Pfam" id="PF00067">
    <property type="entry name" value="p450"/>
    <property type="match status" value="3"/>
</dbReference>
<feature type="binding site" description="axial binding residue" evidence="9">
    <location>
        <position position="456"/>
    </location>
    <ligand>
        <name>heme</name>
        <dbReference type="ChEBI" id="CHEBI:30413"/>
    </ligand>
    <ligandPart>
        <name>Fe</name>
        <dbReference type="ChEBI" id="CHEBI:18248"/>
    </ligandPart>
</feature>
<keyword evidence="10" id="KW-0812">Transmembrane</keyword>
<evidence type="ECO:0000256" key="9">
    <source>
        <dbReference type="PIRSR" id="PIRSR602401-1"/>
    </source>
</evidence>
<keyword evidence="5 9" id="KW-0479">Metal-binding</keyword>
<dbReference type="InterPro" id="IPR001128">
    <property type="entry name" value="Cyt_P450"/>
</dbReference>
<dbReference type="InterPro" id="IPR002401">
    <property type="entry name" value="Cyt_P450_E_grp-I"/>
</dbReference>
<organism evidence="11 12">
    <name type="scientific">Agrocybe pediades</name>
    <dbReference type="NCBI Taxonomy" id="84607"/>
    <lineage>
        <taxon>Eukaryota</taxon>
        <taxon>Fungi</taxon>
        <taxon>Dikarya</taxon>
        <taxon>Basidiomycota</taxon>
        <taxon>Agaricomycotina</taxon>
        <taxon>Agaricomycetes</taxon>
        <taxon>Agaricomycetidae</taxon>
        <taxon>Agaricales</taxon>
        <taxon>Agaricineae</taxon>
        <taxon>Strophariaceae</taxon>
        <taxon>Agrocybe</taxon>
    </lineage>
</organism>
<comment type="similarity">
    <text evidence="3">Belongs to the cytochrome P450 family.</text>
</comment>
<dbReference type="InterPro" id="IPR017972">
    <property type="entry name" value="Cyt_P450_CS"/>
</dbReference>
<evidence type="ECO:0000256" key="1">
    <source>
        <dbReference type="ARBA" id="ARBA00001971"/>
    </source>
</evidence>
<keyword evidence="10" id="KW-1133">Transmembrane helix</keyword>
<evidence type="ECO:0000256" key="2">
    <source>
        <dbReference type="ARBA" id="ARBA00005179"/>
    </source>
</evidence>
<dbReference type="GO" id="GO:0020037">
    <property type="term" value="F:heme binding"/>
    <property type="evidence" value="ECO:0007669"/>
    <property type="project" value="InterPro"/>
</dbReference>
<dbReference type="InterPro" id="IPR036396">
    <property type="entry name" value="Cyt_P450_sf"/>
</dbReference>
<evidence type="ECO:0000313" key="12">
    <source>
        <dbReference type="Proteomes" id="UP000521872"/>
    </source>
</evidence>
<evidence type="ECO:0008006" key="13">
    <source>
        <dbReference type="Google" id="ProtNLM"/>
    </source>
</evidence>
<keyword evidence="4 9" id="KW-0349">Heme</keyword>
<dbReference type="AlphaFoldDB" id="A0A8H4VSE8"/>
<dbReference type="PRINTS" id="PR00463">
    <property type="entry name" value="EP450I"/>
</dbReference>
<evidence type="ECO:0000256" key="5">
    <source>
        <dbReference type="ARBA" id="ARBA00022723"/>
    </source>
</evidence>
<feature type="transmembrane region" description="Helical" evidence="10">
    <location>
        <begin position="20"/>
        <end position="39"/>
    </location>
</feature>
<keyword evidence="10" id="KW-0472">Membrane</keyword>
<accession>A0A8H4VSE8</accession>
<dbReference type="GO" id="GO:0005506">
    <property type="term" value="F:iron ion binding"/>
    <property type="evidence" value="ECO:0007669"/>
    <property type="project" value="InterPro"/>
</dbReference>
<keyword evidence="12" id="KW-1185">Reference proteome</keyword>